<proteinExistence type="predicted"/>
<name>A0A2Z6LZZ1_TRISU</name>
<protein>
    <submittedName>
        <fullName evidence="2">Uncharacterized protein</fullName>
    </submittedName>
</protein>
<evidence type="ECO:0000256" key="1">
    <source>
        <dbReference type="SAM" id="MobiDB-lite"/>
    </source>
</evidence>
<gene>
    <name evidence="2" type="ORF">TSUD_216750</name>
</gene>
<organism evidence="2 3">
    <name type="scientific">Trifolium subterraneum</name>
    <name type="common">Subterranean clover</name>
    <dbReference type="NCBI Taxonomy" id="3900"/>
    <lineage>
        <taxon>Eukaryota</taxon>
        <taxon>Viridiplantae</taxon>
        <taxon>Streptophyta</taxon>
        <taxon>Embryophyta</taxon>
        <taxon>Tracheophyta</taxon>
        <taxon>Spermatophyta</taxon>
        <taxon>Magnoliopsida</taxon>
        <taxon>eudicotyledons</taxon>
        <taxon>Gunneridae</taxon>
        <taxon>Pentapetalae</taxon>
        <taxon>rosids</taxon>
        <taxon>fabids</taxon>
        <taxon>Fabales</taxon>
        <taxon>Fabaceae</taxon>
        <taxon>Papilionoideae</taxon>
        <taxon>50 kb inversion clade</taxon>
        <taxon>NPAAA clade</taxon>
        <taxon>Hologalegina</taxon>
        <taxon>IRL clade</taxon>
        <taxon>Trifolieae</taxon>
        <taxon>Trifolium</taxon>
    </lineage>
</organism>
<evidence type="ECO:0000313" key="2">
    <source>
        <dbReference type="EMBL" id="GAU25744.1"/>
    </source>
</evidence>
<dbReference type="Proteomes" id="UP000242715">
    <property type="component" value="Unassembled WGS sequence"/>
</dbReference>
<feature type="compositionally biased region" description="Polar residues" evidence="1">
    <location>
        <begin position="11"/>
        <end position="24"/>
    </location>
</feature>
<dbReference type="AlphaFoldDB" id="A0A2Z6LZZ1"/>
<sequence>MMLTIPIVISPQATQNTNTGNSMEPPNDHVDFNNGTSPHLEEETDEVDSHLEDSEMNCLEFMAATQDQTANEEIIVTTQNNNEMILKVKTA</sequence>
<reference evidence="3" key="1">
    <citation type="journal article" date="2017" name="Front. Plant Sci.">
        <title>Climate Clever Clovers: New Paradigm to Reduce the Environmental Footprint of Ruminants by Breeding Low Methanogenic Forages Utilizing Haplotype Variation.</title>
        <authorList>
            <person name="Kaur P."/>
            <person name="Appels R."/>
            <person name="Bayer P.E."/>
            <person name="Keeble-Gagnere G."/>
            <person name="Wang J."/>
            <person name="Hirakawa H."/>
            <person name="Shirasawa K."/>
            <person name="Vercoe P."/>
            <person name="Stefanova K."/>
            <person name="Durmic Z."/>
            <person name="Nichols P."/>
            <person name="Revell C."/>
            <person name="Isobe S.N."/>
            <person name="Edwards D."/>
            <person name="Erskine W."/>
        </authorList>
    </citation>
    <scope>NUCLEOTIDE SEQUENCE [LARGE SCALE GENOMIC DNA]</scope>
    <source>
        <strain evidence="3">cv. Daliak</strain>
    </source>
</reference>
<accession>A0A2Z6LZZ1</accession>
<keyword evidence="3" id="KW-1185">Reference proteome</keyword>
<evidence type="ECO:0000313" key="3">
    <source>
        <dbReference type="Proteomes" id="UP000242715"/>
    </source>
</evidence>
<dbReference type="EMBL" id="DF973318">
    <property type="protein sequence ID" value="GAU25744.1"/>
    <property type="molecule type" value="Genomic_DNA"/>
</dbReference>
<feature type="region of interest" description="Disordered" evidence="1">
    <location>
        <begin position="1"/>
        <end position="48"/>
    </location>
</feature>